<evidence type="ECO:0000313" key="3">
    <source>
        <dbReference type="Proteomes" id="UP001162162"/>
    </source>
</evidence>
<dbReference type="EMBL" id="JAPWTK010000087">
    <property type="protein sequence ID" value="KAJ8951289.1"/>
    <property type="molecule type" value="Genomic_DNA"/>
</dbReference>
<sequence length="118" mass="13478">MKLAMPMHGYAFRFNVAHAHYEKLATGTYGGPDACFPPYLWRLPFYYLDVLWFDLLDEKKLKEADNLYQAFETPEAAGRIIKLKHFEKFADTTEALAATTAVVEGKISKTLKKVLKNS</sequence>
<name>A0AAV8YK51_9CUCU</name>
<organism evidence="2 3">
    <name type="scientific">Aromia moschata</name>
    <dbReference type="NCBI Taxonomy" id="1265417"/>
    <lineage>
        <taxon>Eukaryota</taxon>
        <taxon>Metazoa</taxon>
        <taxon>Ecdysozoa</taxon>
        <taxon>Arthropoda</taxon>
        <taxon>Hexapoda</taxon>
        <taxon>Insecta</taxon>
        <taxon>Pterygota</taxon>
        <taxon>Neoptera</taxon>
        <taxon>Endopterygota</taxon>
        <taxon>Coleoptera</taxon>
        <taxon>Polyphaga</taxon>
        <taxon>Cucujiformia</taxon>
        <taxon>Chrysomeloidea</taxon>
        <taxon>Cerambycidae</taxon>
        <taxon>Cerambycinae</taxon>
        <taxon>Callichromatini</taxon>
        <taxon>Aromia</taxon>
    </lineage>
</organism>
<dbReference type="AlphaFoldDB" id="A0AAV8YK51"/>
<reference evidence="2" key="1">
    <citation type="journal article" date="2023" name="Insect Mol. Biol.">
        <title>Genome sequencing provides insights into the evolution of gene families encoding plant cell wall-degrading enzymes in longhorned beetles.</title>
        <authorList>
            <person name="Shin N.R."/>
            <person name="Okamura Y."/>
            <person name="Kirsch R."/>
            <person name="Pauchet Y."/>
        </authorList>
    </citation>
    <scope>NUCLEOTIDE SEQUENCE</scope>
    <source>
        <strain evidence="2">AMC_N1</strain>
    </source>
</reference>
<dbReference type="GO" id="GO:0031428">
    <property type="term" value="C:box C/D methylation guide snoRNP complex"/>
    <property type="evidence" value="ECO:0007669"/>
    <property type="project" value="InterPro"/>
</dbReference>
<dbReference type="PANTHER" id="PTHR10894">
    <property type="entry name" value="NUCLEOLAR PROTEIN 5 NUCLEOLAR PROTEIN NOP5 NOP58"/>
    <property type="match status" value="1"/>
</dbReference>
<dbReference type="InterPro" id="IPR012974">
    <property type="entry name" value="NOP58/56_N"/>
</dbReference>
<dbReference type="Proteomes" id="UP001162162">
    <property type="component" value="Unassembled WGS sequence"/>
</dbReference>
<protein>
    <recommendedName>
        <fullName evidence="1">Nucleolar protein 58/56 N-terminal domain-containing protein</fullName>
    </recommendedName>
</protein>
<dbReference type="InterPro" id="IPR045056">
    <property type="entry name" value="Nop56/Nop58"/>
</dbReference>
<accession>A0AAV8YK51</accession>
<comment type="caution">
    <text evidence="2">The sequence shown here is derived from an EMBL/GenBank/DDBJ whole genome shotgun (WGS) entry which is preliminary data.</text>
</comment>
<proteinExistence type="predicted"/>
<dbReference type="Pfam" id="PF08156">
    <property type="entry name" value="NOP5NT"/>
    <property type="match status" value="1"/>
</dbReference>
<gene>
    <name evidence="2" type="ORF">NQ318_008193</name>
</gene>
<evidence type="ECO:0000313" key="2">
    <source>
        <dbReference type="EMBL" id="KAJ8951289.1"/>
    </source>
</evidence>
<dbReference type="GO" id="GO:0030515">
    <property type="term" value="F:snoRNA binding"/>
    <property type="evidence" value="ECO:0007669"/>
    <property type="project" value="InterPro"/>
</dbReference>
<dbReference type="PANTHER" id="PTHR10894:SF1">
    <property type="entry name" value="NUCLEOLAR PROTEIN 58"/>
    <property type="match status" value="1"/>
</dbReference>
<evidence type="ECO:0000259" key="1">
    <source>
        <dbReference type="Pfam" id="PF08156"/>
    </source>
</evidence>
<feature type="domain" description="Nucleolar protein 58/56 N-terminal" evidence="1">
    <location>
        <begin position="53"/>
        <end position="105"/>
    </location>
</feature>
<keyword evidence="3" id="KW-1185">Reference proteome</keyword>
<dbReference type="GO" id="GO:0032040">
    <property type="term" value="C:small-subunit processome"/>
    <property type="evidence" value="ECO:0007669"/>
    <property type="project" value="InterPro"/>
</dbReference>